<comment type="caution">
    <text evidence="3">The sequence shown here is derived from an EMBL/GenBank/DDBJ whole genome shotgun (WGS) entry which is preliminary data.</text>
</comment>
<dbReference type="InterPro" id="IPR013783">
    <property type="entry name" value="Ig-like_fold"/>
</dbReference>
<dbReference type="Gene3D" id="1.50.10.20">
    <property type="match status" value="1"/>
</dbReference>
<evidence type="ECO:0000256" key="1">
    <source>
        <dbReference type="ARBA" id="ARBA00023157"/>
    </source>
</evidence>
<dbReference type="Proteomes" id="UP001176940">
    <property type="component" value="Unassembled WGS sequence"/>
</dbReference>
<dbReference type="PANTHER" id="PTHR11412">
    <property type="entry name" value="MACROGLOBULIN / COMPLEMENT"/>
    <property type="match status" value="1"/>
</dbReference>
<dbReference type="PANTHER" id="PTHR11412:SF81">
    <property type="entry name" value="COMPLEMENT C3"/>
    <property type="match status" value="1"/>
</dbReference>
<evidence type="ECO:0000259" key="2">
    <source>
        <dbReference type="Pfam" id="PF07678"/>
    </source>
</evidence>
<reference evidence="3" key="1">
    <citation type="submission" date="2023-07" db="EMBL/GenBank/DDBJ databases">
        <authorList>
            <person name="Stuckert A."/>
        </authorList>
    </citation>
    <scope>NUCLEOTIDE SEQUENCE</scope>
</reference>
<dbReference type="InterPro" id="IPR011626">
    <property type="entry name" value="Alpha-macroglobulin_TED"/>
</dbReference>
<dbReference type="SUPFAM" id="SSF48239">
    <property type="entry name" value="Terpenoid cyclases/Protein prenyltransferases"/>
    <property type="match status" value="1"/>
</dbReference>
<protein>
    <recommendedName>
        <fullName evidence="2">Alpha-macroglobulin-like TED domain-containing protein</fullName>
    </recommendedName>
</protein>
<accession>A0ABN9MN33</accession>
<dbReference type="Gene3D" id="2.60.40.10">
    <property type="entry name" value="Immunoglobulins"/>
    <property type="match status" value="1"/>
</dbReference>
<feature type="domain" description="Alpha-macroglobulin-like TED" evidence="2">
    <location>
        <begin position="147"/>
        <end position="229"/>
    </location>
</feature>
<proteinExistence type="predicted"/>
<keyword evidence="4" id="KW-1185">Reference proteome</keyword>
<dbReference type="PROSITE" id="PS00477">
    <property type="entry name" value="ALPHA_2_MACROGLOBULIN"/>
    <property type="match status" value="1"/>
</dbReference>
<dbReference type="Pfam" id="PF07678">
    <property type="entry name" value="TED_complement"/>
    <property type="match status" value="1"/>
</dbReference>
<dbReference type="Gene3D" id="2.60.120.1540">
    <property type="match status" value="1"/>
</dbReference>
<dbReference type="SMART" id="SM01419">
    <property type="entry name" value="Thiol-ester_cl"/>
    <property type="match status" value="1"/>
</dbReference>
<organism evidence="3 4">
    <name type="scientific">Ranitomeya imitator</name>
    <name type="common">mimic poison frog</name>
    <dbReference type="NCBI Taxonomy" id="111125"/>
    <lineage>
        <taxon>Eukaryota</taxon>
        <taxon>Metazoa</taxon>
        <taxon>Chordata</taxon>
        <taxon>Craniata</taxon>
        <taxon>Vertebrata</taxon>
        <taxon>Euteleostomi</taxon>
        <taxon>Amphibia</taxon>
        <taxon>Batrachia</taxon>
        <taxon>Anura</taxon>
        <taxon>Neobatrachia</taxon>
        <taxon>Hyloidea</taxon>
        <taxon>Dendrobatidae</taxon>
        <taxon>Dendrobatinae</taxon>
        <taxon>Ranitomeya</taxon>
    </lineage>
</organism>
<dbReference type="InterPro" id="IPR008930">
    <property type="entry name" value="Terpenoid_cyclase/PrenylTrfase"/>
</dbReference>
<dbReference type="InterPro" id="IPR047565">
    <property type="entry name" value="Alpha-macroglob_thiol-ester_cl"/>
</dbReference>
<dbReference type="InterPro" id="IPR050473">
    <property type="entry name" value="A2M/Complement_sys"/>
</dbReference>
<evidence type="ECO:0000313" key="3">
    <source>
        <dbReference type="EMBL" id="CAJ0968156.1"/>
    </source>
</evidence>
<evidence type="ECO:0000313" key="4">
    <source>
        <dbReference type="Proteomes" id="UP001176940"/>
    </source>
</evidence>
<keyword evidence="1" id="KW-1015">Disulfide bond</keyword>
<name>A0ABN9MN33_9NEOB</name>
<sequence length="234" mass="25423">MMKVKETSSYVVPFVIVPLTIHHVQVKASVYGEFGGDGIKKSLRVVPEGIRKAAIISSVILDPVARSGEHVRRVPSLENRNIVPDSPTRLIVNVQGSPIAQFLEDSIDGASLSHLIITPSGCAEQNMASFTPLVTATSYLDKTNQFTAYAVKVFSMAKSFVNVHEDDLCSSVKWLIFVVQKPDGMFTENIPINYAYTRGGVAGSTDPDVAITAYVVISLLESQKYCSKSVNVTL</sequence>
<dbReference type="InterPro" id="IPR019742">
    <property type="entry name" value="MacrogloblnA2_CS"/>
</dbReference>
<dbReference type="EMBL" id="CAUEEQ010078989">
    <property type="protein sequence ID" value="CAJ0968156.1"/>
    <property type="molecule type" value="Genomic_DNA"/>
</dbReference>
<gene>
    <name evidence="3" type="ORF">RIMI_LOCUS22849336</name>
</gene>